<dbReference type="Pfam" id="PF03732">
    <property type="entry name" value="Retrotrans_gag"/>
    <property type="match status" value="1"/>
</dbReference>
<dbReference type="Gene3D" id="3.30.70.270">
    <property type="match status" value="1"/>
</dbReference>
<sequence length="1387" mass="155313">MMQDLRREMQQKLAEKDAEIVLLSARLKGKNIIGEQDMGKTNESIAQEQQTKEEKVESSTSTISPNDIKVLIAEGIREFQLSIASPVQGYRKPFPSHYDAIPFSKGYQRPIFDKFDGISSLPHEHLAHFYSACGETSQSDALLVRQVVQSLKGSAFTWYTQLPPGSILTWDDMQKAFLAQFVSSKKKVSIMDLAQTTQKPGESANDFIMRWRSLNLQCPEKITEQSAVQMCYNNLIPDIATFVATAEPQSFDALVSKGSNKREVTKSKAKTHPKGSLSKSAKRLKSFNDEDVEEIFDQLLASNSIALPESKRPAEANKTNDPRYCRYHRLISHTLKDCYILKDKIQELLNNGGLVIDSSPQHHSAAANMIEEKLTPITTPLDGVKLAGINTDNGGTIVHTYPNAPWSSDLQNPALHELMTAPSLEVWEDSLADESAEGWKTFVKRAKHMAKHFPPNHKSVSRPGVKIRGMPTLKNKRKKKVQKKVHIPQEDEYEQPARVPVTFTEFLPIEFFSSESEVEEEIIQCNMVSMGEYEVDTELKAKEIKVSLSEKAVAKEVPPSSSKAKDLKPDTSKTKEPSQSHALKYDILAHLKRIPAPLSVYDALQMSRELREALVMAVKSPDLYKSCFKSIDVHTTETSKFCALCLAAITFGEEDFLLGSKFHNRPLYVTGEVGGTIINRILLDCGSTVNLIPLKTLHAIGMSARQLSPSMLTIQGFNQLGQKAMGSIALQMEIGELYSNALFHVIDADTSYNVLLGRPWLHTYGVVPSTLHQCFKYSMDGEVKSVSADMDPFRGEEVNYSDAKFYSPPGISFTQPSKVDKEERVTVETGKAQKVEVPKPSNVIRVKLKPRGTSFSKVEEIPTAKAPKTKIIVKISKKEPSEKETSSSKQTMESLMTASYICPLRKINQSIPGDDLVISTTFGKNKGPSKRIVLHKKESLPETTFTPLKIKLTGCKTKKSNAGLTVQNESGVLKVFLQRPQLEVSEFEILTNGEQAMFREDEVNIKPLCISVFKRLGSRQPSRISVFHRLENPSNSQQGKVHYKRKWKVRSQEKAVIEKVKRVKIKDDLVQVNCTSFKEAVDQDDDPQDIEGFIDIVQPAPPQMEDGGQATIDDLQDINLGTVDDPKPIFVSVSLAPQELEEYTQLLQEYRDVFAWSYQDMPGLDPNVAVHKLGIPNEARWVKQAPLRFRPELTIQIEVEIDKLIAAGFIREVHYPTWLSNIVPVLKKKTGALRICVDHRDVNDACPKDEFPLPITELLVHATTGFGALSFMDGFSGYNQIKMASEDQEKTAFRTSKGIYCYTVMPFGLKNAGATYKRAMTTIFNDMLHNTIECYVDDLCAFGVTSGKFLGFVVRHRGIEIDPSKIKAIREMPPPKNLRELRGLQGD</sequence>
<comment type="caution">
    <text evidence="4">The sequence shown here is derived from an EMBL/GenBank/DDBJ whole genome shotgun (WGS) entry which is preliminary data.</text>
</comment>
<evidence type="ECO:0000259" key="2">
    <source>
        <dbReference type="Pfam" id="PF00078"/>
    </source>
</evidence>
<dbReference type="Gene3D" id="3.10.10.10">
    <property type="entry name" value="HIV Type 1 Reverse Transcriptase, subunit A, domain 1"/>
    <property type="match status" value="1"/>
</dbReference>
<dbReference type="InterPro" id="IPR000477">
    <property type="entry name" value="RT_dom"/>
</dbReference>
<dbReference type="PANTHER" id="PTHR24559">
    <property type="entry name" value="TRANSPOSON TY3-I GAG-POL POLYPROTEIN"/>
    <property type="match status" value="1"/>
</dbReference>
<feature type="region of interest" description="Disordered" evidence="1">
    <location>
        <begin position="38"/>
        <end position="60"/>
    </location>
</feature>
<evidence type="ECO:0000313" key="4">
    <source>
        <dbReference type="EMBL" id="KAI5317664.1"/>
    </source>
</evidence>
<keyword evidence="5" id="KW-1185">Reference proteome</keyword>
<gene>
    <name evidence="4" type="ORF">L3X38_037371</name>
</gene>
<dbReference type="Gene3D" id="2.40.70.10">
    <property type="entry name" value="Acid Proteases"/>
    <property type="match status" value="1"/>
</dbReference>
<dbReference type="InterPro" id="IPR021109">
    <property type="entry name" value="Peptidase_aspartic_dom_sf"/>
</dbReference>
<evidence type="ECO:0008006" key="6">
    <source>
        <dbReference type="Google" id="ProtNLM"/>
    </source>
</evidence>
<dbReference type="Proteomes" id="UP001054821">
    <property type="component" value="Chromosome 7"/>
</dbReference>
<feature type="compositionally biased region" description="Polar residues" evidence="1">
    <location>
        <begin position="39"/>
        <end position="49"/>
    </location>
</feature>
<feature type="region of interest" description="Disordered" evidence="1">
    <location>
        <begin position="262"/>
        <end position="282"/>
    </location>
</feature>
<accession>A0AAD4YQM1</accession>
<feature type="domain" description="Reverse transcriptase" evidence="2">
    <location>
        <begin position="1227"/>
        <end position="1343"/>
    </location>
</feature>
<evidence type="ECO:0000259" key="3">
    <source>
        <dbReference type="Pfam" id="PF03732"/>
    </source>
</evidence>
<dbReference type="EMBL" id="JAJFAZ020000007">
    <property type="protein sequence ID" value="KAI5317664.1"/>
    <property type="molecule type" value="Genomic_DNA"/>
</dbReference>
<evidence type="ECO:0000313" key="5">
    <source>
        <dbReference type="Proteomes" id="UP001054821"/>
    </source>
</evidence>
<dbReference type="InterPro" id="IPR005162">
    <property type="entry name" value="Retrotrans_gag_dom"/>
</dbReference>
<feature type="domain" description="Retrotransposon gag" evidence="3">
    <location>
        <begin position="147"/>
        <end position="234"/>
    </location>
</feature>
<dbReference type="CDD" id="cd01647">
    <property type="entry name" value="RT_LTR"/>
    <property type="match status" value="1"/>
</dbReference>
<name>A0AAD4YQM1_PRUDU</name>
<dbReference type="SUPFAM" id="SSF50630">
    <property type="entry name" value="Acid proteases"/>
    <property type="match status" value="1"/>
</dbReference>
<evidence type="ECO:0000256" key="1">
    <source>
        <dbReference type="SAM" id="MobiDB-lite"/>
    </source>
</evidence>
<dbReference type="InterPro" id="IPR043502">
    <property type="entry name" value="DNA/RNA_pol_sf"/>
</dbReference>
<feature type="region of interest" description="Disordered" evidence="1">
    <location>
        <begin position="555"/>
        <end position="579"/>
    </location>
</feature>
<feature type="compositionally biased region" description="Basic and acidic residues" evidence="1">
    <location>
        <begin position="563"/>
        <end position="579"/>
    </location>
</feature>
<proteinExistence type="predicted"/>
<dbReference type="Pfam" id="PF00078">
    <property type="entry name" value="RVT_1"/>
    <property type="match status" value="1"/>
</dbReference>
<organism evidence="4 5">
    <name type="scientific">Prunus dulcis</name>
    <name type="common">Almond</name>
    <name type="synonym">Amygdalus dulcis</name>
    <dbReference type="NCBI Taxonomy" id="3755"/>
    <lineage>
        <taxon>Eukaryota</taxon>
        <taxon>Viridiplantae</taxon>
        <taxon>Streptophyta</taxon>
        <taxon>Embryophyta</taxon>
        <taxon>Tracheophyta</taxon>
        <taxon>Spermatophyta</taxon>
        <taxon>Magnoliopsida</taxon>
        <taxon>eudicotyledons</taxon>
        <taxon>Gunneridae</taxon>
        <taxon>Pentapetalae</taxon>
        <taxon>rosids</taxon>
        <taxon>fabids</taxon>
        <taxon>Rosales</taxon>
        <taxon>Rosaceae</taxon>
        <taxon>Amygdaloideae</taxon>
        <taxon>Amygdaleae</taxon>
        <taxon>Prunus</taxon>
    </lineage>
</organism>
<reference evidence="4 5" key="1">
    <citation type="journal article" date="2022" name="G3 (Bethesda)">
        <title>Whole-genome sequence and methylome profiling of the almond [Prunus dulcis (Mill.) D.A. Webb] cultivar 'Nonpareil'.</title>
        <authorList>
            <person name="D'Amico-Willman K.M."/>
            <person name="Ouma W.Z."/>
            <person name="Meulia T."/>
            <person name="Sideli G.M."/>
            <person name="Gradziel T.M."/>
            <person name="Fresnedo-Ramirez J."/>
        </authorList>
    </citation>
    <scope>NUCLEOTIDE SEQUENCE [LARGE SCALE GENOMIC DNA]</scope>
    <source>
        <strain evidence="4">Clone GOH B32 T37-40</strain>
    </source>
</reference>
<protein>
    <recommendedName>
        <fullName evidence="6">Reverse transcriptase domain-containing protein</fullName>
    </recommendedName>
</protein>
<dbReference type="InterPro" id="IPR053134">
    <property type="entry name" value="RNA-dir_DNA_polymerase"/>
</dbReference>
<dbReference type="InterPro" id="IPR043128">
    <property type="entry name" value="Rev_trsase/Diguanyl_cyclase"/>
</dbReference>
<dbReference type="SUPFAM" id="SSF56672">
    <property type="entry name" value="DNA/RNA polymerases"/>
    <property type="match status" value="1"/>
</dbReference>
<dbReference type="PANTHER" id="PTHR24559:SF439">
    <property type="entry name" value="RETROTRANSPOSON, UNCLASSIFIED-LIKE PROTEIN"/>
    <property type="match status" value="1"/>
</dbReference>
<dbReference type="CDD" id="cd00303">
    <property type="entry name" value="retropepsin_like"/>
    <property type="match status" value="1"/>
</dbReference>